<gene>
    <name evidence="2" type="ORF">PGLA2088_LOCUS26896</name>
</gene>
<dbReference type="EMBL" id="CAJNNW010027234">
    <property type="protein sequence ID" value="CAE8690307.1"/>
    <property type="molecule type" value="Genomic_DNA"/>
</dbReference>
<reference evidence="2" key="1">
    <citation type="submission" date="2021-02" db="EMBL/GenBank/DDBJ databases">
        <authorList>
            <person name="Dougan E. K."/>
            <person name="Rhodes N."/>
            <person name="Thang M."/>
            <person name="Chan C."/>
        </authorList>
    </citation>
    <scope>NUCLEOTIDE SEQUENCE</scope>
</reference>
<sequence length="121" mass="14019">MLQIFPKSDNTPNFCSCSALFEKKRVSISDIEISVDQDGNESTTRCCSTRESSQESWTYSQSWTCEQDSAATGQRPKSRMPSGRDRNKRHSQRLQDFLAANAAYHPQERQHPKFWELQHTF</sequence>
<accession>A0A813K3M7</accession>
<name>A0A813K3M7_POLGL</name>
<organism evidence="2 3">
    <name type="scientific">Polarella glacialis</name>
    <name type="common">Dinoflagellate</name>
    <dbReference type="NCBI Taxonomy" id="89957"/>
    <lineage>
        <taxon>Eukaryota</taxon>
        <taxon>Sar</taxon>
        <taxon>Alveolata</taxon>
        <taxon>Dinophyceae</taxon>
        <taxon>Suessiales</taxon>
        <taxon>Suessiaceae</taxon>
        <taxon>Polarella</taxon>
    </lineage>
</organism>
<dbReference type="Proteomes" id="UP000626109">
    <property type="component" value="Unassembled WGS sequence"/>
</dbReference>
<comment type="caution">
    <text evidence="2">The sequence shown here is derived from an EMBL/GenBank/DDBJ whole genome shotgun (WGS) entry which is preliminary data.</text>
</comment>
<evidence type="ECO:0000313" key="2">
    <source>
        <dbReference type="EMBL" id="CAE8690307.1"/>
    </source>
</evidence>
<evidence type="ECO:0000256" key="1">
    <source>
        <dbReference type="SAM" id="MobiDB-lite"/>
    </source>
</evidence>
<dbReference type="AlphaFoldDB" id="A0A813K3M7"/>
<protein>
    <submittedName>
        <fullName evidence="2">Uncharacterized protein</fullName>
    </submittedName>
</protein>
<evidence type="ECO:0000313" key="3">
    <source>
        <dbReference type="Proteomes" id="UP000626109"/>
    </source>
</evidence>
<feature type="region of interest" description="Disordered" evidence="1">
    <location>
        <begin position="67"/>
        <end position="92"/>
    </location>
</feature>
<proteinExistence type="predicted"/>